<dbReference type="Gene3D" id="1.10.10.10">
    <property type="entry name" value="Winged helix-like DNA-binding domain superfamily/Winged helix DNA-binding domain"/>
    <property type="match status" value="1"/>
</dbReference>
<evidence type="ECO:0000313" key="5">
    <source>
        <dbReference type="EMBL" id="OGL52202.1"/>
    </source>
</evidence>
<name>A0A1F7SEI4_9BACT</name>
<keyword evidence="4" id="KW-0804">Transcription</keyword>
<keyword evidence="2" id="KW-0805">Transcription regulation</keyword>
<dbReference type="GO" id="GO:0045892">
    <property type="term" value="P:negative regulation of DNA-templated transcription"/>
    <property type="evidence" value="ECO:0007669"/>
    <property type="project" value="InterPro"/>
</dbReference>
<gene>
    <name evidence="5" type="ORF">A3K55_00060</name>
</gene>
<dbReference type="EMBL" id="MGDJ01000032">
    <property type="protein sequence ID" value="OGL52202.1"/>
    <property type="molecule type" value="Genomic_DNA"/>
</dbReference>
<evidence type="ECO:0000256" key="4">
    <source>
        <dbReference type="ARBA" id="ARBA00023163"/>
    </source>
</evidence>
<evidence type="ECO:0000256" key="1">
    <source>
        <dbReference type="ARBA" id="ARBA00011046"/>
    </source>
</evidence>
<dbReference type="SUPFAM" id="SSF46785">
    <property type="entry name" value="Winged helix' DNA-binding domain"/>
    <property type="match status" value="1"/>
</dbReference>
<dbReference type="InterPro" id="IPR036390">
    <property type="entry name" value="WH_DNA-bd_sf"/>
</dbReference>
<comment type="caution">
    <text evidence="5">The sequence shown here is derived from an EMBL/GenBank/DDBJ whole genome shotgun (WGS) entry which is preliminary data.</text>
</comment>
<dbReference type="Pfam" id="PF03965">
    <property type="entry name" value="Penicillinase_R"/>
    <property type="match status" value="1"/>
</dbReference>
<accession>A0A1F7SEI4</accession>
<dbReference type="AlphaFoldDB" id="A0A1F7SEI4"/>
<proteinExistence type="inferred from homology"/>
<evidence type="ECO:0008006" key="7">
    <source>
        <dbReference type="Google" id="ProtNLM"/>
    </source>
</evidence>
<reference evidence="5 6" key="1">
    <citation type="journal article" date="2016" name="Nat. Commun.">
        <title>Thousands of microbial genomes shed light on interconnected biogeochemical processes in an aquifer system.</title>
        <authorList>
            <person name="Anantharaman K."/>
            <person name="Brown C.T."/>
            <person name="Hug L.A."/>
            <person name="Sharon I."/>
            <person name="Castelle C.J."/>
            <person name="Probst A.J."/>
            <person name="Thomas B.C."/>
            <person name="Singh A."/>
            <person name="Wilkins M.J."/>
            <person name="Karaoz U."/>
            <person name="Brodie E.L."/>
            <person name="Williams K.H."/>
            <person name="Hubbard S.S."/>
            <person name="Banfield J.F."/>
        </authorList>
    </citation>
    <scope>NUCLEOTIDE SEQUENCE [LARGE SCALE GENOMIC DNA]</scope>
</reference>
<dbReference type="Proteomes" id="UP000185874">
    <property type="component" value="Unassembled WGS sequence"/>
</dbReference>
<organism evidence="5 6">
    <name type="scientific">Candidatus Shapirobacteria bacterium RBG_13_44_7</name>
    <dbReference type="NCBI Taxonomy" id="1802149"/>
    <lineage>
        <taxon>Bacteria</taxon>
        <taxon>Candidatus Shapironibacteriota</taxon>
    </lineage>
</organism>
<evidence type="ECO:0000256" key="3">
    <source>
        <dbReference type="ARBA" id="ARBA00023125"/>
    </source>
</evidence>
<dbReference type="InterPro" id="IPR005650">
    <property type="entry name" value="BlaI_family"/>
</dbReference>
<dbReference type="InterPro" id="IPR036388">
    <property type="entry name" value="WH-like_DNA-bd_sf"/>
</dbReference>
<sequence>MKCNCSSKCGLLGGLEQQIMDVLWSSSKPLKPSDVLSQLKGKYAYTTIMTVLKRLADKKIVKRKFATNAYFYSPVQDKDTYACHCLDDLFTRLLNSYGHYASDSFHRVSKSFKS</sequence>
<protein>
    <recommendedName>
        <fullName evidence="7">CopY family transcriptional regulator</fullName>
    </recommendedName>
</protein>
<evidence type="ECO:0000256" key="2">
    <source>
        <dbReference type="ARBA" id="ARBA00023015"/>
    </source>
</evidence>
<dbReference type="GO" id="GO:0003677">
    <property type="term" value="F:DNA binding"/>
    <property type="evidence" value="ECO:0007669"/>
    <property type="project" value="UniProtKB-KW"/>
</dbReference>
<comment type="similarity">
    <text evidence="1">Belongs to the BlaI transcriptional regulatory family.</text>
</comment>
<evidence type="ECO:0000313" key="6">
    <source>
        <dbReference type="Proteomes" id="UP000185874"/>
    </source>
</evidence>
<keyword evidence="3" id="KW-0238">DNA-binding</keyword>